<feature type="chain" id="PRO_5047421538" evidence="3">
    <location>
        <begin position="24"/>
        <end position="204"/>
    </location>
</feature>
<comment type="caution">
    <text evidence="5">The sequence shown here is derived from an EMBL/GenBank/DDBJ whole genome shotgun (WGS) entry which is preliminary data.</text>
</comment>
<proteinExistence type="predicted"/>
<evidence type="ECO:0000256" key="1">
    <source>
        <dbReference type="ARBA" id="ARBA00022729"/>
    </source>
</evidence>
<evidence type="ECO:0000256" key="2">
    <source>
        <dbReference type="SAM" id="MobiDB-lite"/>
    </source>
</evidence>
<evidence type="ECO:0000256" key="3">
    <source>
        <dbReference type="SAM" id="SignalP"/>
    </source>
</evidence>
<dbReference type="InterPro" id="IPR050570">
    <property type="entry name" value="Cell_wall_metabolism_enzyme"/>
</dbReference>
<dbReference type="RefSeq" id="WP_378592990.1">
    <property type="nucleotide sequence ID" value="NZ_JBHSKD010000027.1"/>
</dbReference>
<dbReference type="Gene3D" id="2.70.70.10">
    <property type="entry name" value="Glucose Permease (Domain IIA)"/>
    <property type="match status" value="1"/>
</dbReference>
<dbReference type="InterPro" id="IPR011055">
    <property type="entry name" value="Dup_hybrid_motif"/>
</dbReference>
<dbReference type="PANTHER" id="PTHR21666">
    <property type="entry name" value="PEPTIDASE-RELATED"/>
    <property type="match status" value="1"/>
</dbReference>
<keyword evidence="1 3" id="KW-0732">Signal</keyword>
<dbReference type="Pfam" id="PF01551">
    <property type="entry name" value="Peptidase_M23"/>
    <property type="match status" value="1"/>
</dbReference>
<dbReference type="SUPFAM" id="SSF51261">
    <property type="entry name" value="Duplicated hybrid motif"/>
    <property type="match status" value="1"/>
</dbReference>
<dbReference type="InterPro" id="IPR016047">
    <property type="entry name" value="M23ase_b-sheet_dom"/>
</dbReference>
<feature type="region of interest" description="Disordered" evidence="2">
    <location>
        <begin position="30"/>
        <end position="64"/>
    </location>
</feature>
<gene>
    <name evidence="5" type="ORF">ACFPGP_20650</name>
</gene>
<dbReference type="EMBL" id="JBHSKD010000027">
    <property type="protein sequence ID" value="MFC5179105.1"/>
    <property type="molecule type" value="Genomic_DNA"/>
</dbReference>
<name>A0ABW0BNY0_9ACTN</name>
<dbReference type="PANTHER" id="PTHR21666:SF289">
    <property type="entry name" value="L-ALA--D-GLU ENDOPEPTIDASE"/>
    <property type="match status" value="1"/>
</dbReference>
<feature type="signal peptide" evidence="3">
    <location>
        <begin position="1"/>
        <end position="23"/>
    </location>
</feature>
<reference evidence="6" key="1">
    <citation type="journal article" date="2019" name="Int. J. Syst. Evol. Microbiol.">
        <title>The Global Catalogue of Microorganisms (GCM) 10K type strain sequencing project: providing services to taxonomists for standard genome sequencing and annotation.</title>
        <authorList>
            <consortium name="The Broad Institute Genomics Platform"/>
            <consortium name="The Broad Institute Genome Sequencing Center for Infectious Disease"/>
            <person name="Wu L."/>
            <person name="Ma J."/>
        </authorList>
    </citation>
    <scope>NUCLEOTIDE SEQUENCE [LARGE SCALE GENOMIC DNA]</scope>
    <source>
        <strain evidence="6">DFY41</strain>
    </source>
</reference>
<protein>
    <submittedName>
        <fullName evidence="5">Peptidoglycan DD-metalloendopeptidase family protein</fullName>
    </submittedName>
</protein>
<keyword evidence="6" id="KW-1185">Reference proteome</keyword>
<dbReference type="Proteomes" id="UP001596087">
    <property type="component" value="Unassembled WGS sequence"/>
</dbReference>
<evidence type="ECO:0000259" key="4">
    <source>
        <dbReference type="Pfam" id="PF01551"/>
    </source>
</evidence>
<feature type="domain" description="M23ase beta-sheet core" evidence="4">
    <location>
        <begin position="56"/>
        <end position="150"/>
    </location>
</feature>
<accession>A0ABW0BNY0</accession>
<organism evidence="5 6">
    <name type="scientific">Nocardioides taihuensis</name>
    <dbReference type="NCBI Taxonomy" id="1835606"/>
    <lineage>
        <taxon>Bacteria</taxon>
        <taxon>Bacillati</taxon>
        <taxon>Actinomycetota</taxon>
        <taxon>Actinomycetes</taxon>
        <taxon>Propionibacteriales</taxon>
        <taxon>Nocardioidaceae</taxon>
        <taxon>Nocardioides</taxon>
    </lineage>
</organism>
<evidence type="ECO:0000313" key="6">
    <source>
        <dbReference type="Proteomes" id="UP001596087"/>
    </source>
</evidence>
<evidence type="ECO:0000313" key="5">
    <source>
        <dbReference type="EMBL" id="MFC5179105.1"/>
    </source>
</evidence>
<sequence>MTRRLLPLLLLLLPALPAVPVAASADTARPAGVWPLSPAPAVTRTFEPPDDPWGSGHRGVDLRGSPGQQVVAALPGTVSFAGMVAGRGVVVVGHDDGTRTTYEPVAASVRVGDRVAAGAPLGTLAWAGTHCPPDACLHWGWRRGETYLDPLTLVGGGPVRLLPLWGPAPVADAVPPAPGPPTATPLLRPAWAGWQPLVRSGWDP</sequence>
<dbReference type="CDD" id="cd12797">
    <property type="entry name" value="M23_peptidase"/>
    <property type="match status" value="1"/>
</dbReference>